<name>A0AAP4WZT7_9GAMM</name>
<gene>
    <name evidence="7" type="ORF">Q4535_15320</name>
</gene>
<dbReference type="SUPFAM" id="SSF141488">
    <property type="entry name" value="YdhA-like"/>
    <property type="match status" value="1"/>
</dbReference>
<proteinExistence type="predicted"/>
<keyword evidence="3" id="KW-0564">Palmitate</keyword>
<dbReference type="PROSITE" id="PS51257">
    <property type="entry name" value="PROKAR_LIPOPROTEIN"/>
    <property type="match status" value="1"/>
</dbReference>
<feature type="domain" description="C-type lysozyme inhibitor" evidence="6">
    <location>
        <begin position="87"/>
        <end position="175"/>
    </location>
</feature>
<dbReference type="EMBL" id="JAUORK010000025">
    <property type="protein sequence ID" value="MDO6673479.1"/>
    <property type="molecule type" value="Genomic_DNA"/>
</dbReference>
<keyword evidence="1 5" id="KW-0732">Signal</keyword>
<protein>
    <submittedName>
        <fullName evidence="7">MliC family protein</fullName>
    </submittedName>
</protein>
<dbReference type="Pfam" id="PF09864">
    <property type="entry name" value="MliC"/>
    <property type="match status" value="1"/>
</dbReference>
<evidence type="ECO:0000259" key="6">
    <source>
        <dbReference type="Pfam" id="PF09864"/>
    </source>
</evidence>
<sequence length="326" mass="34694">MRLSPLAVPLLLAGCTSLPWSQDATTGTDAGQPPLKVPAPAQDPGPVVHEVAKKPAPPSAESLGKAAAVTLPSSFLPPPRASEYQVWRCTPAQDLLMAFSEGDAEASHDWLRLWSRRHAYTLERVVSASGERYQANAGASPAEKASGDVKALPGEEGLEVWFKGSEAMLQNARGNLECVQDDRRVIHPTTQKPLLVAQGNEPGWQVSLDSEHNLLTLTAMQGLLELPHEAQASERSAEAEAGARSSGVQVVKLPYRVAREANDSRVLKAQLPADGKQGEPLQLVVAPGACFDSMQGAPYPLTATLTIAGQELKGCGEAFRYQSAVE</sequence>
<evidence type="ECO:0000256" key="2">
    <source>
        <dbReference type="ARBA" id="ARBA00023136"/>
    </source>
</evidence>
<organism evidence="7 8">
    <name type="scientific">Cobetia amphilecti</name>
    <dbReference type="NCBI Taxonomy" id="1055104"/>
    <lineage>
        <taxon>Bacteria</taxon>
        <taxon>Pseudomonadati</taxon>
        <taxon>Pseudomonadota</taxon>
        <taxon>Gammaproteobacteria</taxon>
        <taxon>Oceanospirillales</taxon>
        <taxon>Halomonadaceae</taxon>
        <taxon>Cobetia</taxon>
    </lineage>
</organism>
<feature type="signal peptide" evidence="5">
    <location>
        <begin position="1"/>
        <end position="21"/>
    </location>
</feature>
<keyword evidence="2" id="KW-0472">Membrane</keyword>
<dbReference type="Gene3D" id="2.40.128.200">
    <property type="match status" value="1"/>
</dbReference>
<comment type="caution">
    <text evidence="7">The sequence shown here is derived from an EMBL/GenBank/DDBJ whole genome shotgun (WGS) entry which is preliminary data.</text>
</comment>
<evidence type="ECO:0000256" key="3">
    <source>
        <dbReference type="ARBA" id="ARBA00023139"/>
    </source>
</evidence>
<feature type="chain" id="PRO_5042919693" evidence="5">
    <location>
        <begin position="22"/>
        <end position="326"/>
    </location>
</feature>
<dbReference type="AlphaFoldDB" id="A0AAP4WZT7"/>
<accession>A0AAP4WZT7</accession>
<evidence type="ECO:0000256" key="4">
    <source>
        <dbReference type="ARBA" id="ARBA00023288"/>
    </source>
</evidence>
<dbReference type="InterPro" id="IPR018660">
    <property type="entry name" value="MliC"/>
</dbReference>
<evidence type="ECO:0000313" key="7">
    <source>
        <dbReference type="EMBL" id="MDO6673479.1"/>
    </source>
</evidence>
<evidence type="ECO:0000313" key="8">
    <source>
        <dbReference type="Proteomes" id="UP001170481"/>
    </source>
</evidence>
<dbReference type="RefSeq" id="WP_303595156.1">
    <property type="nucleotide sequence ID" value="NZ_JAUORK010000025.1"/>
</dbReference>
<evidence type="ECO:0000256" key="5">
    <source>
        <dbReference type="SAM" id="SignalP"/>
    </source>
</evidence>
<keyword evidence="4" id="KW-0449">Lipoprotein</keyword>
<dbReference type="InterPro" id="IPR036328">
    <property type="entry name" value="MliC_sf"/>
</dbReference>
<reference evidence="7" key="1">
    <citation type="submission" date="2023-07" db="EMBL/GenBank/DDBJ databases">
        <title>Genome content predicts the carbon catabolic preferences of heterotrophic bacteria.</title>
        <authorList>
            <person name="Gralka M."/>
        </authorList>
    </citation>
    <scope>NUCLEOTIDE SEQUENCE</scope>
    <source>
        <strain evidence="7">C2R13</strain>
    </source>
</reference>
<dbReference type="Proteomes" id="UP001170481">
    <property type="component" value="Unassembled WGS sequence"/>
</dbReference>
<evidence type="ECO:0000256" key="1">
    <source>
        <dbReference type="ARBA" id="ARBA00022729"/>
    </source>
</evidence>